<name>A0A5E7CF41_PSEFL</name>
<dbReference type="Pfam" id="PF13561">
    <property type="entry name" value="adh_short_C2"/>
    <property type="match status" value="1"/>
</dbReference>
<dbReference type="PANTHER" id="PTHR43618">
    <property type="entry name" value="7-ALPHA-HYDROXYSTEROID DEHYDROGENASE"/>
    <property type="match status" value="1"/>
</dbReference>
<dbReference type="Gene3D" id="3.40.50.720">
    <property type="entry name" value="NAD(P)-binding Rossmann-like Domain"/>
    <property type="match status" value="1"/>
</dbReference>
<dbReference type="InterPro" id="IPR052178">
    <property type="entry name" value="Sec_Metab_Biosynth_SDR"/>
</dbReference>
<dbReference type="InterPro" id="IPR036291">
    <property type="entry name" value="NAD(P)-bd_dom_sf"/>
</dbReference>
<sequence>MKYSVGSLFSVSGKRAVVTGGNSGIGKMMAEGLVKAGADVTIVARTATTSAATVEELSEWGAIRAIQGDISTVGGIREVVAELGEISLDILVNNAGLLEQSPIDTYTEVMWDTALDLNLKAAFFLTQALLPNLRQAGTPESPARVINISSGHGYRISPFDHFGYTASKAGLIHLSRQLAQKLAPYHINVNAIGPGIFASQQTAGFSEELIHRITSGIPCGRMGEADDIVGSLIYLCSRAGAYTTSTFLPVDGGWAGIA</sequence>
<proteinExistence type="inferred from homology"/>
<comment type="similarity">
    <text evidence="1">Belongs to the short-chain dehydrogenases/reductases (SDR) family.</text>
</comment>
<gene>
    <name evidence="4" type="primary">rhlG</name>
    <name evidence="4" type="ORF">PS833_02844</name>
</gene>
<dbReference type="OrthoDB" id="286404at2"/>
<evidence type="ECO:0000256" key="3">
    <source>
        <dbReference type="ARBA" id="ARBA00023002"/>
    </source>
</evidence>
<protein>
    <submittedName>
        <fullName evidence="4">Rhamnolipids biosynthesis 3-oxoacyl-[acyl-carrier-protein] reductase</fullName>
        <ecNumber evidence="4">1.1.1.100</ecNumber>
    </submittedName>
</protein>
<dbReference type="PRINTS" id="PR00080">
    <property type="entry name" value="SDRFAMILY"/>
</dbReference>
<dbReference type="EMBL" id="CABVHU010000006">
    <property type="protein sequence ID" value="VVO03397.1"/>
    <property type="molecule type" value="Genomic_DNA"/>
</dbReference>
<dbReference type="RefSeq" id="WP_150798402.1">
    <property type="nucleotide sequence ID" value="NZ_CABVHU010000006.1"/>
</dbReference>
<keyword evidence="3 4" id="KW-0560">Oxidoreductase</keyword>
<evidence type="ECO:0000313" key="4">
    <source>
        <dbReference type="EMBL" id="VVO03397.1"/>
    </source>
</evidence>
<dbReference type="SUPFAM" id="SSF51735">
    <property type="entry name" value="NAD(P)-binding Rossmann-fold domains"/>
    <property type="match status" value="1"/>
</dbReference>
<accession>A0A5E7CF41</accession>
<dbReference type="PANTHER" id="PTHR43618:SF8">
    <property type="entry name" value="7ALPHA-HYDROXYSTEROID DEHYDROGENASE"/>
    <property type="match status" value="1"/>
</dbReference>
<dbReference type="PRINTS" id="PR00081">
    <property type="entry name" value="GDHRDH"/>
</dbReference>
<dbReference type="FunFam" id="3.40.50.720:FF:000084">
    <property type="entry name" value="Short-chain dehydrogenase reductase"/>
    <property type="match status" value="1"/>
</dbReference>
<dbReference type="InterPro" id="IPR002347">
    <property type="entry name" value="SDR_fam"/>
</dbReference>
<evidence type="ECO:0000256" key="2">
    <source>
        <dbReference type="ARBA" id="ARBA00022857"/>
    </source>
</evidence>
<keyword evidence="2" id="KW-0521">NADP</keyword>
<organism evidence="4 5">
    <name type="scientific">Pseudomonas fluorescens</name>
    <dbReference type="NCBI Taxonomy" id="294"/>
    <lineage>
        <taxon>Bacteria</taxon>
        <taxon>Pseudomonadati</taxon>
        <taxon>Pseudomonadota</taxon>
        <taxon>Gammaproteobacteria</taxon>
        <taxon>Pseudomonadales</taxon>
        <taxon>Pseudomonadaceae</taxon>
        <taxon>Pseudomonas</taxon>
    </lineage>
</organism>
<dbReference type="AlphaFoldDB" id="A0A5E7CF41"/>
<evidence type="ECO:0000313" key="5">
    <source>
        <dbReference type="Proteomes" id="UP000409037"/>
    </source>
</evidence>
<dbReference type="EC" id="1.1.1.100" evidence="4"/>
<dbReference type="GO" id="GO:0004316">
    <property type="term" value="F:3-oxoacyl-[acyl-carrier-protein] reductase (NADPH) activity"/>
    <property type="evidence" value="ECO:0007669"/>
    <property type="project" value="UniProtKB-EC"/>
</dbReference>
<dbReference type="Proteomes" id="UP000409037">
    <property type="component" value="Unassembled WGS sequence"/>
</dbReference>
<reference evidence="4 5" key="1">
    <citation type="submission" date="2019-09" db="EMBL/GenBank/DDBJ databases">
        <authorList>
            <person name="Chandra G."/>
            <person name="Truman W A."/>
        </authorList>
    </citation>
    <scope>NUCLEOTIDE SEQUENCE [LARGE SCALE GENOMIC DNA]</scope>
    <source>
        <strain evidence="4">PS833</strain>
    </source>
</reference>
<evidence type="ECO:0000256" key="1">
    <source>
        <dbReference type="ARBA" id="ARBA00006484"/>
    </source>
</evidence>